<dbReference type="InterPro" id="IPR025246">
    <property type="entry name" value="IS30-like_HTH"/>
</dbReference>
<dbReference type="PANTHER" id="PTHR10948:SF23">
    <property type="entry name" value="TRANSPOSASE INSI FOR INSERTION SEQUENCE ELEMENT IS30A-RELATED"/>
    <property type="match status" value="1"/>
</dbReference>
<dbReference type="GO" id="GO:0004803">
    <property type="term" value="F:transposase activity"/>
    <property type="evidence" value="ECO:0007669"/>
    <property type="project" value="TreeGrafter"/>
</dbReference>
<proteinExistence type="predicted"/>
<dbReference type="InterPro" id="IPR051917">
    <property type="entry name" value="Transposase-Integrase"/>
</dbReference>
<dbReference type="Proteomes" id="UP000282084">
    <property type="component" value="Unassembled WGS sequence"/>
</dbReference>
<reference evidence="3 4" key="1">
    <citation type="submission" date="2018-10" db="EMBL/GenBank/DDBJ databases">
        <title>Sequencing the genomes of 1000 actinobacteria strains.</title>
        <authorList>
            <person name="Klenk H.-P."/>
        </authorList>
    </citation>
    <scope>NUCLEOTIDE SEQUENCE [LARGE SCALE GENOMIC DNA]</scope>
    <source>
        <strain evidence="3 4">DSM 43800</strain>
    </source>
</reference>
<evidence type="ECO:0000256" key="1">
    <source>
        <dbReference type="SAM" id="MobiDB-lite"/>
    </source>
</evidence>
<sequence>MPGSRLTGADRRRIAAGLAQGLDYAGIARRLGRPTSTVSREVARNGGPGRYRADLAQFATTHRARRSPRPQAPARPDDDRGGLDPGAVAAFTADLTAAIVDTGMPRTAAGVMACLLTAETGSRTSAEPARDLRVSAATISHAVGLLRRQGLIRHARDGRSRRHRYFLDEDAGPRSAVVGARANQRLSATALRGAEVFGAGTAVGTRLVAAGRFLAQLGDDILRAAEERRRATTGTGPEHARTAGATTAR</sequence>
<dbReference type="OrthoDB" id="4823987at2"/>
<evidence type="ECO:0000313" key="4">
    <source>
        <dbReference type="Proteomes" id="UP000282084"/>
    </source>
</evidence>
<dbReference type="EMBL" id="RBXO01000001">
    <property type="protein sequence ID" value="RKT54202.1"/>
    <property type="molecule type" value="Genomic_DNA"/>
</dbReference>
<dbReference type="GO" id="GO:0005829">
    <property type="term" value="C:cytosol"/>
    <property type="evidence" value="ECO:0007669"/>
    <property type="project" value="TreeGrafter"/>
</dbReference>
<feature type="region of interest" description="Disordered" evidence="1">
    <location>
        <begin position="59"/>
        <end position="86"/>
    </location>
</feature>
<dbReference type="InterPro" id="IPR036390">
    <property type="entry name" value="WH_DNA-bd_sf"/>
</dbReference>
<gene>
    <name evidence="3" type="ORF">C8E97_2816</name>
</gene>
<evidence type="ECO:0000313" key="3">
    <source>
        <dbReference type="EMBL" id="RKT54202.1"/>
    </source>
</evidence>
<dbReference type="Pfam" id="PF13936">
    <property type="entry name" value="HTH_38"/>
    <property type="match status" value="1"/>
</dbReference>
<evidence type="ECO:0000259" key="2">
    <source>
        <dbReference type="Pfam" id="PF13936"/>
    </source>
</evidence>
<dbReference type="GO" id="GO:0032196">
    <property type="term" value="P:transposition"/>
    <property type="evidence" value="ECO:0007669"/>
    <property type="project" value="TreeGrafter"/>
</dbReference>
<accession>A0A495VXR3</accession>
<dbReference type="InterPro" id="IPR036388">
    <property type="entry name" value="WH-like_DNA-bd_sf"/>
</dbReference>
<protein>
    <submittedName>
        <fullName evidence="3">Helix-turn-helix protein</fullName>
    </submittedName>
</protein>
<name>A0A495VXR3_9PSEU</name>
<feature type="region of interest" description="Disordered" evidence="1">
    <location>
        <begin position="228"/>
        <end position="249"/>
    </location>
</feature>
<dbReference type="PANTHER" id="PTHR10948">
    <property type="entry name" value="TRANSPOSASE"/>
    <property type="match status" value="1"/>
</dbReference>
<organism evidence="3 4">
    <name type="scientific">Saccharothrix australiensis</name>
    <dbReference type="NCBI Taxonomy" id="2072"/>
    <lineage>
        <taxon>Bacteria</taxon>
        <taxon>Bacillati</taxon>
        <taxon>Actinomycetota</taxon>
        <taxon>Actinomycetes</taxon>
        <taxon>Pseudonocardiales</taxon>
        <taxon>Pseudonocardiaceae</taxon>
        <taxon>Saccharothrix</taxon>
    </lineage>
</organism>
<feature type="domain" description="Transposase IS30-like HTH" evidence="2">
    <location>
        <begin position="3"/>
        <end position="45"/>
    </location>
</feature>
<dbReference type="AlphaFoldDB" id="A0A495VXR3"/>
<dbReference type="SUPFAM" id="SSF46785">
    <property type="entry name" value="Winged helix' DNA-binding domain"/>
    <property type="match status" value="1"/>
</dbReference>
<dbReference type="Gene3D" id="1.10.10.10">
    <property type="entry name" value="Winged helix-like DNA-binding domain superfamily/Winged helix DNA-binding domain"/>
    <property type="match status" value="1"/>
</dbReference>
<keyword evidence="4" id="KW-1185">Reference proteome</keyword>
<feature type="region of interest" description="Disordered" evidence="1">
    <location>
        <begin position="33"/>
        <end position="52"/>
    </location>
</feature>
<dbReference type="RefSeq" id="WP_121005609.1">
    <property type="nucleotide sequence ID" value="NZ_RBXO01000001.1"/>
</dbReference>
<comment type="caution">
    <text evidence="3">The sequence shown here is derived from an EMBL/GenBank/DDBJ whole genome shotgun (WGS) entry which is preliminary data.</text>
</comment>